<organism evidence="8 9">
    <name type="scientific">Salinibacterium xinjiangense</name>
    <dbReference type="NCBI Taxonomy" id="386302"/>
    <lineage>
        <taxon>Bacteria</taxon>
        <taxon>Bacillati</taxon>
        <taxon>Actinomycetota</taxon>
        <taxon>Actinomycetes</taxon>
        <taxon>Micrococcales</taxon>
        <taxon>Microbacteriaceae</taxon>
        <taxon>Salinibacterium</taxon>
    </lineage>
</organism>
<dbReference type="GO" id="GO:0046677">
    <property type="term" value="P:response to antibiotic"/>
    <property type="evidence" value="ECO:0007669"/>
    <property type="project" value="UniProtKB-KW"/>
</dbReference>
<keyword evidence="4 6" id="KW-0472">Membrane</keyword>
<evidence type="ECO:0000256" key="3">
    <source>
        <dbReference type="ARBA" id="ARBA00022989"/>
    </source>
</evidence>
<proteinExistence type="inferred from homology"/>
<dbReference type="PANTHER" id="PTHR43229">
    <property type="entry name" value="NODULATION PROTEIN J"/>
    <property type="match status" value="1"/>
</dbReference>
<dbReference type="RefSeq" id="WP_097060273.1">
    <property type="nucleotide sequence ID" value="NZ_BMLC01000001.1"/>
</dbReference>
<evidence type="ECO:0000256" key="4">
    <source>
        <dbReference type="ARBA" id="ARBA00023136"/>
    </source>
</evidence>
<evidence type="ECO:0000256" key="1">
    <source>
        <dbReference type="ARBA" id="ARBA00004141"/>
    </source>
</evidence>
<keyword evidence="6" id="KW-1003">Cell membrane</keyword>
<dbReference type="EMBL" id="OCST01000002">
    <property type="protein sequence ID" value="SOE60760.1"/>
    <property type="molecule type" value="Genomic_DNA"/>
</dbReference>
<feature type="transmembrane region" description="Helical" evidence="6">
    <location>
        <begin position="185"/>
        <end position="207"/>
    </location>
</feature>
<evidence type="ECO:0000313" key="8">
    <source>
        <dbReference type="EMBL" id="SOE60760.1"/>
    </source>
</evidence>
<comment type="similarity">
    <text evidence="6">Belongs to the ABC-2 integral membrane protein family.</text>
</comment>
<feature type="transmembrane region" description="Helical" evidence="6">
    <location>
        <begin position="114"/>
        <end position="140"/>
    </location>
</feature>
<evidence type="ECO:0000256" key="6">
    <source>
        <dbReference type="RuleBase" id="RU361157"/>
    </source>
</evidence>
<dbReference type="Proteomes" id="UP000219440">
    <property type="component" value="Unassembled WGS sequence"/>
</dbReference>
<dbReference type="InterPro" id="IPR051784">
    <property type="entry name" value="Nod_factor_ABC_transporter"/>
</dbReference>
<dbReference type="OrthoDB" id="9778589at2"/>
<keyword evidence="6" id="KW-0813">Transport</keyword>
<comment type="subcellular location">
    <subcellularLocation>
        <location evidence="6">Cell membrane</location>
        <topology evidence="6">Multi-pass membrane protein</topology>
    </subcellularLocation>
    <subcellularLocation>
        <location evidence="1">Membrane</location>
        <topology evidence="1">Multi-pass membrane protein</topology>
    </subcellularLocation>
</comment>
<keyword evidence="3 6" id="KW-1133">Transmembrane helix</keyword>
<feature type="transmembrane region" description="Helical" evidence="6">
    <location>
        <begin position="234"/>
        <end position="259"/>
    </location>
</feature>
<accession>A0A2C8Z9R1</accession>
<feature type="transmembrane region" description="Helical" evidence="6">
    <location>
        <begin position="152"/>
        <end position="173"/>
    </location>
</feature>
<dbReference type="PROSITE" id="PS51012">
    <property type="entry name" value="ABC_TM2"/>
    <property type="match status" value="1"/>
</dbReference>
<name>A0A2C8Z9R1_9MICO</name>
<evidence type="ECO:0000259" key="7">
    <source>
        <dbReference type="PROSITE" id="PS51012"/>
    </source>
</evidence>
<protein>
    <recommendedName>
        <fullName evidence="6">Transport permease protein</fullName>
    </recommendedName>
</protein>
<evidence type="ECO:0000256" key="5">
    <source>
        <dbReference type="ARBA" id="ARBA00023251"/>
    </source>
</evidence>
<dbReference type="PANTHER" id="PTHR43229:SF2">
    <property type="entry name" value="NODULATION PROTEIN J"/>
    <property type="match status" value="1"/>
</dbReference>
<dbReference type="InterPro" id="IPR013525">
    <property type="entry name" value="ABC2_TM"/>
</dbReference>
<feature type="domain" description="ABC transmembrane type-2" evidence="7">
    <location>
        <begin position="31"/>
        <end position="262"/>
    </location>
</feature>
<keyword evidence="9" id="KW-1185">Reference proteome</keyword>
<evidence type="ECO:0000313" key="9">
    <source>
        <dbReference type="Proteomes" id="UP000219440"/>
    </source>
</evidence>
<dbReference type="InterPro" id="IPR047817">
    <property type="entry name" value="ABC2_TM_bact-type"/>
</dbReference>
<dbReference type="PRINTS" id="PR00164">
    <property type="entry name" value="ABC2TRNSPORT"/>
</dbReference>
<keyword evidence="2 6" id="KW-0812">Transmembrane</keyword>
<sequence length="265" mass="28894">MTSVITTRTRRWGAWYVAEHRLRTMRTYAGTIVATTLGTPILYLFAFGVGLATLVTGNVGPGGTSYLQFVAPALLATAAVTVGAEEYLLGILMGFKWNPIFTGMNSTPLTARQIIDGTAIFIIIRMAIVVVVYYVVMLAFGAVPSPWGLTMIPIGILTGLAFSPLAAFSATIYEDKGQFPVMQRVVVLPLTLFSGTVFPLTQLPIYLQWIGWLSPLWHGSELGRQASYGPTEPLWLTIVHVVYLLVFALGGWALTVHIATKRLNK</sequence>
<dbReference type="Pfam" id="PF01061">
    <property type="entry name" value="ABC2_membrane"/>
    <property type="match status" value="1"/>
</dbReference>
<feature type="transmembrane region" description="Helical" evidence="6">
    <location>
        <begin position="28"/>
        <end position="49"/>
    </location>
</feature>
<dbReference type="InterPro" id="IPR000412">
    <property type="entry name" value="ABC_2_transport"/>
</dbReference>
<dbReference type="AlphaFoldDB" id="A0A2C8Z9R1"/>
<dbReference type="PIRSF" id="PIRSF006648">
    <property type="entry name" value="DrrB"/>
    <property type="match status" value="1"/>
</dbReference>
<reference evidence="8 9" key="1">
    <citation type="submission" date="2017-09" db="EMBL/GenBank/DDBJ databases">
        <authorList>
            <person name="Ehlers B."/>
            <person name="Leendertz F.H."/>
        </authorList>
    </citation>
    <scope>NUCLEOTIDE SEQUENCE [LARGE SCALE GENOMIC DNA]</scope>
    <source>
        <strain evidence="8 9">CGMCC 1.05381</strain>
    </source>
</reference>
<dbReference type="GO" id="GO:0140359">
    <property type="term" value="F:ABC-type transporter activity"/>
    <property type="evidence" value="ECO:0007669"/>
    <property type="project" value="InterPro"/>
</dbReference>
<dbReference type="GO" id="GO:0043190">
    <property type="term" value="C:ATP-binding cassette (ABC) transporter complex"/>
    <property type="evidence" value="ECO:0007669"/>
    <property type="project" value="InterPro"/>
</dbReference>
<gene>
    <name evidence="8" type="ORF">SAMN06296378_1146</name>
</gene>
<keyword evidence="5" id="KW-0046">Antibiotic resistance</keyword>
<evidence type="ECO:0000256" key="2">
    <source>
        <dbReference type="ARBA" id="ARBA00022692"/>
    </source>
</evidence>
<feature type="transmembrane region" description="Helical" evidence="6">
    <location>
        <begin position="69"/>
        <end position="93"/>
    </location>
</feature>